<reference evidence="1 3" key="1">
    <citation type="journal article" date="2017" name="Nature">
        <title>The sunflower genome provides insights into oil metabolism, flowering and Asterid evolution.</title>
        <authorList>
            <person name="Badouin H."/>
            <person name="Gouzy J."/>
            <person name="Grassa C.J."/>
            <person name="Murat F."/>
            <person name="Staton S.E."/>
            <person name="Cottret L."/>
            <person name="Lelandais-Briere C."/>
            <person name="Owens G.L."/>
            <person name="Carrere S."/>
            <person name="Mayjonade B."/>
            <person name="Legrand L."/>
            <person name="Gill N."/>
            <person name="Kane N.C."/>
            <person name="Bowers J.E."/>
            <person name="Hubner S."/>
            <person name="Bellec A."/>
            <person name="Berard A."/>
            <person name="Berges H."/>
            <person name="Blanchet N."/>
            <person name="Boniface M.C."/>
            <person name="Brunel D."/>
            <person name="Catrice O."/>
            <person name="Chaidir N."/>
            <person name="Claudel C."/>
            <person name="Donnadieu C."/>
            <person name="Faraut T."/>
            <person name="Fievet G."/>
            <person name="Helmstetter N."/>
            <person name="King M."/>
            <person name="Knapp S.J."/>
            <person name="Lai Z."/>
            <person name="Le Paslier M.C."/>
            <person name="Lippi Y."/>
            <person name="Lorenzon L."/>
            <person name="Mandel J.R."/>
            <person name="Marage G."/>
            <person name="Marchand G."/>
            <person name="Marquand E."/>
            <person name="Bret-Mestries E."/>
            <person name="Morien E."/>
            <person name="Nambeesan S."/>
            <person name="Nguyen T."/>
            <person name="Pegot-Espagnet P."/>
            <person name="Pouilly N."/>
            <person name="Raftis F."/>
            <person name="Sallet E."/>
            <person name="Schiex T."/>
            <person name="Thomas J."/>
            <person name="Vandecasteele C."/>
            <person name="Vares D."/>
            <person name="Vear F."/>
            <person name="Vautrin S."/>
            <person name="Crespi M."/>
            <person name="Mangin B."/>
            <person name="Burke J.M."/>
            <person name="Salse J."/>
            <person name="Munos S."/>
            <person name="Vincourt P."/>
            <person name="Rieseberg L.H."/>
            <person name="Langlade N.B."/>
        </authorList>
    </citation>
    <scope>NUCLEOTIDE SEQUENCE [LARGE SCALE GENOMIC DNA]</scope>
    <source>
        <strain evidence="3">cv. SF193</strain>
        <tissue evidence="1">Leaves</tissue>
    </source>
</reference>
<dbReference type="InParanoid" id="A0A251SV22"/>
<protein>
    <submittedName>
        <fullName evidence="2">Uncharacterized protein</fullName>
    </submittedName>
</protein>
<evidence type="ECO:0000313" key="1">
    <source>
        <dbReference type="EMBL" id="KAF5773278.1"/>
    </source>
</evidence>
<evidence type="ECO:0000313" key="3">
    <source>
        <dbReference type="Proteomes" id="UP000215914"/>
    </source>
</evidence>
<gene>
    <name evidence="2" type="ORF">HannXRQ_Chr13g0401701</name>
    <name evidence="1" type="ORF">HanXRQr2_Chr13g0586881</name>
</gene>
<reference evidence="1" key="3">
    <citation type="submission" date="2020-06" db="EMBL/GenBank/DDBJ databases">
        <title>Helianthus annuus Genome sequencing and assembly Release 2.</title>
        <authorList>
            <person name="Gouzy J."/>
            <person name="Langlade N."/>
            <person name="Munos S."/>
        </authorList>
    </citation>
    <scope>NUCLEOTIDE SEQUENCE</scope>
    <source>
        <tissue evidence="1">Leaves</tissue>
    </source>
</reference>
<accession>A0A251SV22</accession>
<dbReference type="Proteomes" id="UP000215914">
    <property type="component" value="Chromosome 13"/>
</dbReference>
<sequence length="54" mass="5731">MKSCARTSFVLSNPLMEFWLSGVQEVPVGSASGVGFVSTANNEQQWGGVPVSRT</sequence>
<dbReference type="EMBL" id="MNCJ02000328">
    <property type="protein sequence ID" value="KAF5773278.1"/>
    <property type="molecule type" value="Genomic_DNA"/>
</dbReference>
<reference evidence="2" key="2">
    <citation type="submission" date="2017-02" db="EMBL/GenBank/DDBJ databases">
        <title>Sunflower complete genome.</title>
        <authorList>
            <person name="Langlade N."/>
            <person name="Munos S."/>
        </authorList>
    </citation>
    <scope>NUCLEOTIDE SEQUENCE [LARGE SCALE GENOMIC DNA]</scope>
    <source>
        <tissue evidence="2">Leaves</tissue>
    </source>
</reference>
<dbReference type="EMBL" id="CM007902">
    <property type="protein sequence ID" value="OTG01401.1"/>
    <property type="molecule type" value="Genomic_DNA"/>
</dbReference>
<proteinExistence type="predicted"/>
<dbReference type="AlphaFoldDB" id="A0A251SV22"/>
<keyword evidence="3" id="KW-1185">Reference proteome</keyword>
<evidence type="ECO:0000313" key="2">
    <source>
        <dbReference type="EMBL" id="OTG01401.1"/>
    </source>
</evidence>
<name>A0A251SV22_HELAN</name>
<organism evidence="2 3">
    <name type="scientific">Helianthus annuus</name>
    <name type="common">Common sunflower</name>
    <dbReference type="NCBI Taxonomy" id="4232"/>
    <lineage>
        <taxon>Eukaryota</taxon>
        <taxon>Viridiplantae</taxon>
        <taxon>Streptophyta</taxon>
        <taxon>Embryophyta</taxon>
        <taxon>Tracheophyta</taxon>
        <taxon>Spermatophyta</taxon>
        <taxon>Magnoliopsida</taxon>
        <taxon>eudicotyledons</taxon>
        <taxon>Gunneridae</taxon>
        <taxon>Pentapetalae</taxon>
        <taxon>asterids</taxon>
        <taxon>campanulids</taxon>
        <taxon>Asterales</taxon>
        <taxon>Asteraceae</taxon>
        <taxon>Asteroideae</taxon>
        <taxon>Heliantheae alliance</taxon>
        <taxon>Heliantheae</taxon>
        <taxon>Helianthus</taxon>
    </lineage>
</organism>
<dbReference type="Gramene" id="mRNA:HanXRQr2_Chr13g0586881">
    <property type="protein sequence ID" value="CDS:HanXRQr2_Chr13g0586881.1"/>
    <property type="gene ID" value="HanXRQr2_Chr13g0586881"/>
</dbReference>